<dbReference type="Proteomes" id="UP001152320">
    <property type="component" value="Chromosome 19"/>
</dbReference>
<dbReference type="EMBL" id="JAIZAY010000019">
    <property type="protein sequence ID" value="KAJ8023605.1"/>
    <property type="molecule type" value="Genomic_DNA"/>
</dbReference>
<gene>
    <name evidence="1" type="ORF">HOLleu_36091</name>
</gene>
<evidence type="ECO:0000313" key="1">
    <source>
        <dbReference type="EMBL" id="KAJ8023605.1"/>
    </source>
</evidence>
<name>A0A9Q0YJ86_HOLLE</name>
<evidence type="ECO:0000313" key="2">
    <source>
        <dbReference type="Proteomes" id="UP001152320"/>
    </source>
</evidence>
<protein>
    <submittedName>
        <fullName evidence="1">Uncharacterized protein</fullName>
    </submittedName>
</protein>
<reference evidence="1" key="1">
    <citation type="submission" date="2021-10" db="EMBL/GenBank/DDBJ databases">
        <title>Tropical sea cucumber genome reveals ecological adaptation and Cuvierian tubules defense mechanism.</title>
        <authorList>
            <person name="Chen T."/>
        </authorList>
    </citation>
    <scope>NUCLEOTIDE SEQUENCE</scope>
    <source>
        <strain evidence="1">Nanhai2018</strain>
        <tissue evidence="1">Muscle</tissue>
    </source>
</reference>
<sequence length="92" mass="10403">MGILLIVCGVIGFAVGVVAICLPVGTYFDRFDFVGWGIEWNCKWNRPHSENCENHEHKLIPLLTNGPTKNSHPPNEENTCFVHIFAWCHSSH</sequence>
<accession>A0A9Q0YJ86</accession>
<comment type="caution">
    <text evidence="1">The sequence shown here is derived from an EMBL/GenBank/DDBJ whole genome shotgun (WGS) entry which is preliminary data.</text>
</comment>
<dbReference type="AlphaFoldDB" id="A0A9Q0YJ86"/>
<organism evidence="1 2">
    <name type="scientific">Holothuria leucospilota</name>
    <name type="common">Black long sea cucumber</name>
    <name type="synonym">Mertensiothuria leucospilota</name>
    <dbReference type="NCBI Taxonomy" id="206669"/>
    <lineage>
        <taxon>Eukaryota</taxon>
        <taxon>Metazoa</taxon>
        <taxon>Echinodermata</taxon>
        <taxon>Eleutherozoa</taxon>
        <taxon>Echinozoa</taxon>
        <taxon>Holothuroidea</taxon>
        <taxon>Aspidochirotacea</taxon>
        <taxon>Aspidochirotida</taxon>
        <taxon>Holothuriidae</taxon>
        <taxon>Holothuria</taxon>
    </lineage>
</organism>
<keyword evidence="2" id="KW-1185">Reference proteome</keyword>
<proteinExistence type="predicted"/>